<dbReference type="PANTHER" id="PTHR32176">
    <property type="entry name" value="XYLOSE ISOMERASE"/>
    <property type="match status" value="1"/>
</dbReference>
<dbReference type="InterPro" id="IPR016035">
    <property type="entry name" value="Acyl_Trfase/lysoPLipase"/>
</dbReference>
<comment type="caution">
    <text evidence="1">The sequence shown here is derived from an EMBL/GenBank/DDBJ whole genome shotgun (WGS) entry which is preliminary data.</text>
</comment>
<dbReference type="SUPFAM" id="SSF52151">
    <property type="entry name" value="FabD/lysophospholipase-like"/>
    <property type="match status" value="1"/>
</dbReference>
<keyword evidence="2" id="KW-1185">Reference proteome</keyword>
<name>A0ABD1V3I8_9LAMI</name>
<proteinExistence type="predicted"/>
<accession>A0ABD1V3I8</accession>
<evidence type="ECO:0000313" key="2">
    <source>
        <dbReference type="Proteomes" id="UP001604336"/>
    </source>
</evidence>
<dbReference type="Proteomes" id="UP001604336">
    <property type="component" value="Unassembled WGS sequence"/>
</dbReference>
<protein>
    <submittedName>
        <fullName evidence="1">Patatin-like protein 3</fullName>
    </submittedName>
</protein>
<reference evidence="2" key="1">
    <citation type="submission" date="2024-07" db="EMBL/GenBank/DDBJ databases">
        <title>Two chromosome-level genome assemblies of Korean endemic species Abeliophyllum distichum and Forsythia ovata (Oleaceae).</title>
        <authorList>
            <person name="Jang H."/>
        </authorList>
    </citation>
    <scope>NUCLEOTIDE SEQUENCE [LARGE SCALE GENOMIC DNA]</scope>
</reference>
<dbReference type="Gene3D" id="3.40.1090.10">
    <property type="entry name" value="Cytosolic phospholipase A2 catalytic domain"/>
    <property type="match status" value="1"/>
</dbReference>
<sequence length="147" mass="16849">MTHISKEIILKKFEHEDMQPMDCNRMLVLSLGTGVAQKQEKYNAKEAAYWGLIDWLFNKGASPLLDIIGDASTDMVDFHVSTIFQSLHKERNYLRIQRGNSLLEKPVARVNLDTGRQEPVQGEGTNGEALTRFAQQLSNQRKLRQYK</sequence>
<dbReference type="PANTHER" id="PTHR32176:SF99">
    <property type="entry name" value="PATATIN"/>
    <property type="match status" value="1"/>
</dbReference>
<gene>
    <name evidence="1" type="ORF">Adt_05232</name>
</gene>
<evidence type="ECO:0000313" key="1">
    <source>
        <dbReference type="EMBL" id="KAL2531881.1"/>
    </source>
</evidence>
<dbReference type="AlphaFoldDB" id="A0ABD1V3I8"/>
<dbReference type="EMBL" id="JBFOLK010000002">
    <property type="protein sequence ID" value="KAL2531881.1"/>
    <property type="molecule type" value="Genomic_DNA"/>
</dbReference>
<organism evidence="1 2">
    <name type="scientific">Abeliophyllum distichum</name>
    <dbReference type="NCBI Taxonomy" id="126358"/>
    <lineage>
        <taxon>Eukaryota</taxon>
        <taxon>Viridiplantae</taxon>
        <taxon>Streptophyta</taxon>
        <taxon>Embryophyta</taxon>
        <taxon>Tracheophyta</taxon>
        <taxon>Spermatophyta</taxon>
        <taxon>Magnoliopsida</taxon>
        <taxon>eudicotyledons</taxon>
        <taxon>Gunneridae</taxon>
        <taxon>Pentapetalae</taxon>
        <taxon>asterids</taxon>
        <taxon>lamiids</taxon>
        <taxon>Lamiales</taxon>
        <taxon>Oleaceae</taxon>
        <taxon>Forsythieae</taxon>
        <taxon>Abeliophyllum</taxon>
    </lineage>
</organism>